<evidence type="ECO:0000313" key="2">
    <source>
        <dbReference type="Proteomes" id="UP000199306"/>
    </source>
</evidence>
<dbReference type="STRING" id="1079859.SAMN04515674_102371"/>
<protein>
    <submittedName>
        <fullName evidence="1">Uncharacterized protein</fullName>
    </submittedName>
</protein>
<dbReference type="AlphaFoldDB" id="A0A1I5PCA5"/>
<organism evidence="1 2">
    <name type="scientific">Pseudarcicella hirudinis</name>
    <dbReference type="NCBI Taxonomy" id="1079859"/>
    <lineage>
        <taxon>Bacteria</taxon>
        <taxon>Pseudomonadati</taxon>
        <taxon>Bacteroidota</taxon>
        <taxon>Cytophagia</taxon>
        <taxon>Cytophagales</taxon>
        <taxon>Flectobacillaceae</taxon>
        <taxon>Pseudarcicella</taxon>
    </lineage>
</organism>
<keyword evidence="2" id="KW-1185">Reference proteome</keyword>
<dbReference type="EMBL" id="FOXH01000002">
    <property type="protein sequence ID" value="SFP31086.1"/>
    <property type="molecule type" value="Genomic_DNA"/>
</dbReference>
<name>A0A1I5PCA5_9BACT</name>
<accession>A0A1I5PCA5</accession>
<proteinExistence type="predicted"/>
<sequence length="168" mass="18948">MEKALIKIAFRQVIDQSAQGSFEKDVFEDTYNEFLMQAQAYNPEGAFSTLHEMIANNPKANSLQYKVGFSIGLYVRALQNKTPGLYDSMGREITFGEYNFEMLYSDISNKSAHRISLTYTTEILTFLGNIGEYMLLANGNRLNVTSGESAETFLLKIQDGLGITYFVE</sequence>
<gene>
    <name evidence="1" type="ORF">SAMN04515674_102371</name>
</gene>
<reference evidence="1 2" key="1">
    <citation type="submission" date="2016-10" db="EMBL/GenBank/DDBJ databases">
        <authorList>
            <person name="de Groot N.N."/>
        </authorList>
    </citation>
    <scope>NUCLEOTIDE SEQUENCE [LARGE SCALE GENOMIC DNA]</scope>
    <source>
        <strain evidence="2">E92,LMG 26720,CCM 7988</strain>
    </source>
</reference>
<evidence type="ECO:0000313" key="1">
    <source>
        <dbReference type="EMBL" id="SFP31086.1"/>
    </source>
</evidence>
<dbReference type="Proteomes" id="UP000199306">
    <property type="component" value="Unassembled WGS sequence"/>
</dbReference>
<dbReference type="RefSeq" id="WP_092013080.1">
    <property type="nucleotide sequence ID" value="NZ_FOXH01000002.1"/>
</dbReference>
<dbReference type="OrthoDB" id="793934at2"/>